<protein>
    <submittedName>
        <fullName evidence="1">Uncharacterized protein</fullName>
    </submittedName>
</protein>
<dbReference type="Pfam" id="PF19952">
    <property type="entry name" value="DUF6414"/>
    <property type="match status" value="1"/>
</dbReference>
<name>A0ABS5NYG1_9BACI</name>
<dbReference type="EMBL" id="JAGYPM010000006">
    <property type="protein sequence ID" value="MBS4192856.1"/>
    <property type="molecule type" value="Genomic_DNA"/>
</dbReference>
<evidence type="ECO:0000313" key="1">
    <source>
        <dbReference type="EMBL" id="MBS4192856.1"/>
    </source>
</evidence>
<comment type="caution">
    <text evidence="1">The sequence shown here is derived from an EMBL/GenBank/DDBJ whole genome shotgun (WGS) entry which is preliminary data.</text>
</comment>
<keyword evidence="2" id="KW-1185">Reference proteome</keyword>
<dbReference type="Proteomes" id="UP000681027">
    <property type="component" value="Unassembled WGS sequence"/>
</dbReference>
<gene>
    <name evidence="1" type="ORF">KHA94_22255</name>
</gene>
<proteinExistence type="predicted"/>
<organism evidence="1 2">
    <name type="scientific">Cytobacillus citreus</name>
    <dbReference type="NCBI Taxonomy" id="2833586"/>
    <lineage>
        <taxon>Bacteria</taxon>
        <taxon>Bacillati</taxon>
        <taxon>Bacillota</taxon>
        <taxon>Bacilli</taxon>
        <taxon>Bacillales</taxon>
        <taxon>Bacillaceae</taxon>
        <taxon>Cytobacillus</taxon>
    </lineage>
</organism>
<evidence type="ECO:0000313" key="2">
    <source>
        <dbReference type="Proteomes" id="UP000681027"/>
    </source>
</evidence>
<dbReference type="RefSeq" id="WP_213104302.1">
    <property type="nucleotide sequence ID" value="NZ_JAGYPM010000006.1"/>
</dbReference>
<reference evidence="1 2" key="1">
    <citation type="submission" date="2021-05" db="EMBL/GenBank/DDBJ databases">
        <title>Novel Bacillus species.</title>
        <authorList>
            <person name="Liu G."/>
        </authorList>
    </citation>
    <scope>NUCLEOTIDE SEQUENCE [LARGE SCALE GENOMIC DNA]</scope>
    <source>
        <strain evidence="1 2">FJAT-49705</strain>
    </source>
</reference>
<dbReference type="InterPro" id="IPR045633">
    <property type="entry name" value="DUF6414"/>
</dbReference>
<sequence length="297" mass="34424">MNNTAEVQGQKKNPILIQGFIKLCFKLSIFFINYRTFLQIIKLYFKLTADYVDNLLGYIEGYIEEEVSALEREEKTVQGKAKAMGFGEAGRDSKSGKEFTRRGKITPEIKFKRVIDYLIANDLDQRDAFDNDLWEILIQEDEIIEVRGSLHFTQIYDLVKEAKYIGNVGSGLGVIDQQEVETVTFMLDKLKEIQEKNGIPIRVNTRDAIYSFIAYLNEKHLMKDQVDIVGNDFKMLCKVERLIPKGEKMELFDLKEIERKFSNREQRRKNKVTPLPKEFNESVEGPSAVVLPIAIYR</sequence>
<accession>A0ABS5NYG1</accession>